<feature type="domain" description="Cytochrome b561 bacterial/Ni-hydrogenase" evidence="14">
    <location>
        <begin position="13"/>
        <end position="179"/>
    </location>
</feature>
<dbReference type="InterPro" id="IPR052168">
    <property type="entry name" value="Cytochrome_b561_oxidase"/>
</dbReference>
<keyword evidence="16" id="KW-1185">Reference proteome</keyword>
<keyword evidence="9 13" id="KW-1133">Transmembrane helix</keyword>
<evidence type="ECO:0000256" key="10">
    <source>
        <dbReference type="ARBA" id="ARBA00023004"/>
    </source>
</evidence>
<organism evidence="15 16">
    <name type="scientific">Aurantimonas aggregata</name>
    <dbReference type="NCBI Taxonomy" id="2047720"/>
    <lineage>
        <taxon>Bacteria</taxon>
        <taxon>Pseudomonadati</taxon>
        <taxon>Pseudomonadota</taxon>
        <taxon>Alphaproteobacteria</taxon>
        <taxon>Hyphomicrobiales</taxon>
        <taxon>Aurantimonadaceae</taxon>
        <taxon>Aurantimonas</taxon>
    </lineage>
</organism>
<dbReference type="Gene3D" id="1.20.120.1770">
    <property type="match status" value="1"/>
</dbReference>
<dbReference type="GO" id="GO:0046872">
    <property type="term" value="F:metal ion binding"/>
    <property type="evidence" value="ECO:0007669"/>
    <property type="project" value="UniProtKB-KW"/>
</dbReference>
<evidence type="ECO:0000256" key="3">
    <source>
        <dbReference type="ARBA" id="ARBA00022448"/>
    </source>
</evidence>
<comment type="cofactor">
    <cofactor evidence="1">
        <name>heme b</name>
        <dbReference type="ChEBI" id="CHEBI:60344"/>
    </cofactor>
</comment>
<evidence type="ECO:0000256" key="7">
    <source>
        <dbReference type="ARBA" id="ARBA00022723"/>
    </source>
</evidence>
<evidence type="ECO:0000256" key="9">
    <source>
        <dbReference type="ARBA" id="ARBA00022989"/>
    </source>
</evidence>
<feature type="transmembrane region" description="Helical" evidence="13">
    <location>
        <begin position="20"/>
        <end position="39"/>
    </location>
</feature>
<evidence type="ECO:0000256" key="12">
    <source>
        <dbReference type="ARBA" id="ARBA00037975"/>
    </source>
</evidence>
<dbReference type="RefSeq" id="WP_163042909.1">
    <property type="nucleotide sequence ID" value="NZ_JAAAMJ010000002.1"/>
</dbReference>
<comment type="similarity">
    <text evidence="12">Belongs to the cytochrome b561 family.</text>
</comment>
<evidence type="ECO:0000313" key="16">
    <source>
        <dbReference type="Proteomes" id="UP000476332"/>
    </source>
</evidence>
<sequence length="179" mass="20270">MTPIDAYLPEDRRYPVPSRILHWLVAILVIVVWPLGMVIKFINEDAKLSFYMLHESFGFLILWLMLARLAVRLLRPPPPGPPLPVLQERAAATVHALLYVALIAQPVIGFLTTNAFGFPLDWFGLFTVWSPIGKSDAAETLKTIHVFLGWSILVLFALHIGGVLHHHVLRRDPTLQRML</sequence>
<keyword evidence="3" id="KW-0813">Transport</keyword>
<dbReference type="AlphaFoldDB" id="A0A6L9MF28"/>
<keyword evidence="11 13" id="KW-0472">Membrane</keyword>
<keyword evidence="8" id="KW-0249">Electron transport</keyword>
<dbReference type="GO" id="GO:0020037">
    <property type="term" value="F:heme binding"/>
    <property type="evidence" value="ECO:0007669"/>
    <property type="project" value="TreeGrafter"/>
</dbReference>
<dbReference type="Pfam" id="PF01292">
    <property type="entry name" value="Ni_hydr_CYTB"/>
    <property type="match status" value="1"/>
</dbReference>
<feature type="transmembrane region" description="Helical" evidence="13">
    <location>
        <begin position="90"/>
        <end position="108"/>
    </location>
</feature>
<evidence type="ECO:0000256" key="11">
    <source>
        <dbReference type="ARBA" id="ARBA00023136"/>
    </source>
</evidence>
<dbReference type="GO" id="GO:0009055">
    <property type="term" value="F:electron transfer activity"/>
    <property type="evidence" value="ECO:0007669"/>
    <property type="project" value="InterPro"/>
</dbReference>
<dbReference type="InterPro" id="IPR016174">
    <property type="entry name" value="Di-haem_cyt_TM"/>
</dbReference>
<dbReference type="SUPFAM" id="SSF81342">
    <property type="entry name" value="Transmembrane di-heme cytochromes"/>
    <property type="match status" value="1"/>
</dbReference>
<name>A0A6L9MF28_9HYPH</name>
<dbReference type="GO" id="GO:0005886">
    <property type="term" value="C:plasma membrane"/>
    <property type="evidence" value="ECO:0007669"/>
    <property type="project" value="UniProtKB-SubCell"/>
</dbReference>
<keyword evidence="7" id="KW-0479">Metal-binding</keyword>
<feature type="transmembrane region" description="Helical" evidence="13">
    <location>
        <begin position="144"/>
        <end position="169"/>
    </location>
</feature>
<dbReference type="PANTHER" id="PTHR30529:SF1">
    <property type="entry name" value="CYTOCHROME B561 HOMOLOG 2"/>
    <property type="match status" value="1"/>
</dbReference>
<evidence type="ECO:0000256" key="6">
    <source>
        <dbReference type="ARBA" id="ARBA00022692"/>
    </source>
</evidence>
<evidence type="ECO:0000259" key="14">
    <source>
        <dbReference type="Pfam" id="PF01292"/>
    </source>
</evidence>
<keyword evidence="10" id="KW-0408">Iron</keyword>
<evidence type="ECO:0000313" key="15">
    <source>
        <dbReference type="EMBL" id="NDV86172.1"/>
    </source>
</evidence>
<comment type="caution">
    <text evidence="15">The sequence shown here is derived from an EMBL/GenBank/DDBJ whole genome shotgun (WGS) entry which is preliminary data.</text>
</comment>
<dbReference type="GO" id="GO:0022904">
    <property type="term" value="P:respiratory electron transport chain"/>
    <property type="evidence" value="ECO:0007669"/>
    <property type="project" value="InterPro"/>
</dbReference>
<comment type="subcellular location">
    <subcellularLocation>
        <location evidence="2">Cell membrane</location>
        <topology evidence="2">Multi-pass membrane protein</topology>
    </subcellularLocation>
</comment>
<keyword evidence="6 13" id="KW-0812">Transmembrane</keyword>
<keyword evidence="5" id="KW-0349">Heme</keyword>
<dbReference type="InterPro" id="IPR011577">
    <property type="entry name" value="Cyt_b561_bac/Ni-Hgenase"/>
</dbReference>
<dbReference type="PANTHER" id="PTHR30529">
    <property type="entry name" value="CYTOCHROME B561"/>
    <property type="match status" value="1"/>
</dbReference>
<accession>A0A6L9MF28</accession>
<keyword evidence="4" id="KW-1003">Cell membrane</keyword>
<reference evidence="15 16" key="1">
    <citation type="submission" date="2020-01" db="EMBL/GenBank/DDBJ databases">
        <title>Genomes of bacteria type strains.</title>
        <authorList>
            <person name="Chen J."/>
            <person name="Zhu S."/>
            <person name="Chen J."/>
        </authorList>
    </citation>
    <scope>NUCLEOTIDE SEQUENCE [LARGE SCALE GENOMIC DNA]</scope>
    <source>
        <strain evidence="15 16">KCTC 52919</strain>
    </source>
</reference>
<dbReference type="EMBL" id="JAAAMJ010000002">
    <property type="protein sequence ID" value="NDV86172.1"/>
    <property type="molecule type" value="Genomic_DNA"/>
</dbReference>
<protein>
    <submittedName>
        <fullName evidence="15">Cytochrome b</fullName>
    </submittedName>
</protein>
<dbReference type="Proteomes" id="UP000476332">
    <property type="component" value="Unassembled WGS sequence"/>
</dbReference>
<gene>
    <name evidence="15" type="ORF">GTW51_05595</name>
</gene>
<evidence type="ECO:0000256" key="2">
    <source>
        <dbReference type="ARBA" id="ARBA00004651"/>
    </source>
</evidence>
<evidence type="ECO:0000256" key="4">
    <source>
        <dbReference type="ARBA" id="ARBA00022475"/>
    </source>
</evidence>
<evidence type="ECO:0000256" key="5">
    <source>
        <dbReference type="ARBA" id="ARBA00022617"/>
    </source>
</evidence>
<evidence type="ECO:0000256" key="13">
    <source>
        <dbReference type="SAM" id="Phobius"/>
    </source>
</evidence>
<evidence type="ECO:0000256" key="8">
    <source>
        <dbReference type="ARBA" id="ARBA00022982"/>
    </source>
</evidence>
<evidence type="ECO:0000256" key="1">
    <source>
        <dbReference type="ARBA" id="ARBA00001970"/>
    </source>
</evidence>
<proteinExistence type="inferred from homology"/>